<evidence type="ECO:0000256" key="10">
    <source>
        <dbReference type="ARBA" id="ARBA00023136"/>
    </source>
</evidence>
<evidence type="ECO:0000313" key="16">
    <source>
        <dbReference type="EMBL" id="EPT03020.1"/>
    </source>
</evidence>
<keyword evidence="17" id="KW-1185">Reference proteome</keyword>
<keyword evidence="5" id="KW-0999">Mitochondrion inner membrane</keyword>
<accession>S8FXQ1</accession>
<keyword evidence="4 12" id="KW-0547">Nucleotide-binding</keyword>
<dbReference type="PANTHER" id="PTHR23070">
    <property type="entry name" value="BCS1 AAA-TYPE ATPASE"/>
    <property type="match status" value="1"/>
</dbReference>
<name>S8FXQ1_FOMSC</name>
<dbReference type="InParanoid" id="S8FXQ1"/>
<sequence>MLDLMRRLSSTILEYIDQAYWVTISFDDEDACYSWILYWLSKHPSWHEARAVQVTTRTFGVPSDGVTTPRQLDRKGAARTLSYMPSTQAKHFMWYSGCFTIIRRQYHLEDYGYRRESLHISSIIGVLLAEAKQLYMNAQNNFVSIYVQDTAWRQVAARPKRPLKSIILERGVKENLLHDARQFLESAEWYAERGIPYRRGYLLHGAPGSGKTSLIQSLAGELGLDVYVLTLNRAGLDDATLSQLVAELPRRCIALIEDIDAAFHQGATRRSSEGENAGEGPGSTLVSQGKGENTRDETQCRVSLSGLLNALDGIGAQDGRILFATTNHYGALDPALTRPGRMDLHIEFRLASKDQARELFHRFYAPSQESDDESKMESLVGEERDIKDGGVPISPPPTPTSTGEAVMHNLPVSTVNIAAPDELLQLADQFADAIPDRRMSMAGLQGFLMLHKDRSRALNGVAAWVREQILSRTSAATDRTLETGSSEPVL</sequence>
<protein>
    <recommendedName>
        <fullName evidence="18">AAA+ ATPase domain-containing protein</fullName>
    </recommendedName>
</protein>
<dbReference type="STRING" id="743788.S8FXQ1"/>
<dbReference type="SMART" id="SM01024">
    <property type="entry name" value="BCS1_N"/>
    <property type="match status" value="1"/>
</dbReference>
<evidence type="ECO:0000259" key="14">
    <source>
        <dbReference type="SMART" id="SM00382"/>
    </source>
</evidence>
<evidence type="ECO:0000256" key="1">
    <source>
        <dbReference type="ARBA" id="ARBA00004434"/>
    </source>
</evidence>
<reference evidence="16 17" key="1">
    <citation type="journal article" date="2012" name="Science">
        <title>The Paleozoic origin of enzymatic lignin decomposition reconstructed from 31 fungal genomes.</title>
        <authorList>
            <person name="Floudas D."/>
            <person name="Binder M."/>
            <person name="Riley R."/>
            <person name="Barry K."/>
            <person name="Blanchette R.A."/>
            <person name="Henrissat B."/>
            <person name="Martinez A.T."/>
            <person name="Otillar R."/>
            <person name="Spatafora J.W."/>
            <person name="Yadav J.S."/>
            <person name="Aerts A."/>
            <person name="Benoit I."/>
            <person name="Boyd A."/>
            <person name="Carlson A."/>
            <person name="Copeland A."/>
            <person name="Coutinho P.M."/>
            <person name="de Vries R.P."/>
            <person name="Ferreira P."/>
            <person name="Findley K."/>
            <person name="Foster B."/>
            <person name="Gaskell J."/>
            <person name="Glotzer D."/>
            <person name="Gorecki P."/>
            <person name="Heitman J."/>
            <person name="Hesse C."/>
            <person name="Hori C."/>
            <person name="Igarashi K."/>
            <person name="Jurgens J.A."/>
            <person name="Kallen N."/>
            <person name="Kersten P."/>
            <person name="Kohler A."/>
            <person name="Kuees U."/>
            <person name="Kumar T.K.A."/>
            <person name="Kuo A."/>
            <person name="LaButti K."/>
            <person name="Larrondo L.F."/>
            <person name="Lindquist E."/>
            <person name="Ling A."/>
            <person name="Lombard V."/>
            <person name="Lucas S."/>
            <person name="Lundell T."/>
            <person name="Martin R."/>
            <person name="McLaughlin D.J."/>
            <person name="Morgenstern I."/>
            <person name="Morin E."/>
            <person name="Murat C."/>
            <person name="Nagy L.G."/>
            <person name="Nolan M."/>
            <person name="Ohm R.A."/>
            <person name="Patyshakuliyeva A."/>
            <person name="Rokas A."/>
            <person name="Ruiz-Duenas F.J."/>
            <person name="Sabat G."/>
            <person name="Salamov A."/>
            <person name="Samejima M."/>
            <person name="Schmutz J."/>
            <person name="Slot J.C."/>
            <person name="St John F."/>
            <person name="Stenlid J."/>
            <person name="Sun H."/>
            <person name="Sun S."/>
            <person name="Syed K."/>
            <person name="Tsang A."/>
            <person name="Wiebenga A."/>
            <person name="Young D."/>
            <person name="Pisabarro A."/>
            <person name="Eastwood D.C."/>
            <person name="Martin F."/>
            <person name="Cullen D."/>
            <person name="Grigoriev I.V."/>
            <person name="Hibbett D.S."/>
        </authorList>
    </citation>
    <scope>NUCLEOTIDE SEQUENCE</scope>
    <source>
        <strain evidence="17">FP-58527</strain>
    </source>
</reference>
<evidence type="ECO:0000313" key="17">
    <source>
        <dbReference type="Proteomes" id="UP000015241"/>
    </source>
</evidence>
<evidence type="ECO:0000256" key="6">
    <source>
        <dbReference type="ARBA" id="ARBA00022801"/>
    </source>
</evidence>
<dbReference type="InterPro" id="IPR014851">
    <property type="entry name" value="BCS1_N"/>
</dbReference>
<keyword evidence="6" id="KW-0378">Hydrolase</keyword>
<keyword evidence="10" id="KW-0472">Membrane</keyword>
<evidence type="ECO:0000256" key="11">
    <source>
        <dbReference type="ARBA" id="ARBA00048778"/>
    </source>
</evidence>
<keyword evidence="7 12" id="KW-0067">ATP-binding</keyword>
<gene>
    <name evidence="16" type="ORF">FOMPIDRAFT_1014976</name>
</gene>
<feature type="domain" description="AAA+ ATPase" evidence="14">
    <location>
        <begin position="197"/>
        <end position="352"/>
    </location>
</feature>
<keyword evidence="3" id="KW-0812">Transmembrane</keyword>
<dbReference type="AlphaFoldDB" id="S8FXQ1"/>
<dbReference type="InterPro" id="IPR003960">
    <property type="entry name" value="ATPase_AAA_CS"/>
</dbReference>
<dbReference type="InterPro" id="IPR027417">
    <property type="entry name" value="P-loop_NTPase"/>
</dbReference>
<comment type="similarity">
    <text evidence="2">Belongs to the AAA ATPase family. BCS1 subfamily.</text>
</comment>
<dbReference type="EMBL" id="KE504132">
    <property type="protein sequence ID" value="EPT03020.1"/>
    <property type="molecule type" value="Genomic_DNA"/>
</dbReference>
<dbReference type="InterPro" id="IPR003959">
    <property type="entry name" value="ATPase_AAA_core"/>
</dbReference>
<dbReference type="Proteomes" id="UP000015241">
    <property type="component" value="Unassembled WGS sequence"/>
</dbReference>
<evidence type="ECO:0000256" key="2">
    <source>
        <dbReference type="ARBA" id="ARBA00007448"/>
    </source>
</evidence>
<dbReference type="InterPro" id="IPR057495">
    <property type="entry name" value="AAA_lid_BCS1"/>
</dbReference>
<dbReference type="PROSITE" id="PS00674">
    <property type="entry name" value="AAA"/>
    <property type="match status" value="1"/>
</dbReference>
<evidence type="ECO:0000256" key="12">
    <source>
        <dbReference type="RuleBase" id="RU003651"/>
    </source>
</evidence>
<feature type="domain" description="BCS1 N-terminal" evidence="15">
    <location>
        <begin position="2"/>
        <end position="166"/>
    </location>
</feature>
<dbReference type="eggNOG" id="KOG0743">
    <property type="taxonomic scope" value="Eukaryota"/>
</dbReference>
<dbReference type="SUPFAM" id="SSF52540">
    <property type="entry name" value="P-loop containing nucleoside triphosphate hydrolases"/>
    <property type="match status" value="1"/>
</dbReference>
<dbReference type="OrthoDB" id="10251412at2759"/>
<keyword evidence="9" id="KW-0496">Mitochondrion</keyword>
<organism evidence="16 17">
    <name type="scientific">Fomitopsis schrenkii</name>
    <name type="common">Brown rot fungus</name>
    <dbReference type="NCBI Taxonomy" id="2126942"/>
    <lineage>
        <taxon>Eukaryota</taxon>
        <taxon>Fungi</taxon>
        <taxon>Dikarya</taxon>
        <taxon>Basidiomycota</taxon>
        <taxon>Agaricomycotina</taxon>
        <taxon>Agaricomycetes</taxon>
        <taxon>Polyporales</taxon>
        <taxon>Fomitopsis</taxon>
    </lineage>
</organism>
<evidence type="ECO:0000256" key="13">
    <source>
        <dbReference type="SAM" id="MobiDB-lite"/>
    </source>
</evidence>
<feature type="region of interest" description="Disordered" evidence="13">
    <location>
        <begin position="267"/>
        <end position="298"/>
    </location>
</feature>
<evidence type="ECO:0000256" key="9">
    <source>
        <dbReference type="ARBA" id="ARBA00023128"/>
    </source>
</evidence>
<dbReference type="InterPro" id="IPR003593">
    <property type="entry name" value="AAA+_ATPase"/>
</dbReference>
<dbReference type="SMART" id="SM00382">
    <property type="entry name" value="AAA"/>
    <property type="match status" value="1"/>
</dbReference>
<dbReference type="Gene3D" id="3.40.50.300">
    <property type="entry name" value="P-loop containing nucleotide triphosphate hydrolases"/>
    <property type="match status" value="1"/>
</dbReference>
<dbReference type="Pfam" id="PF08740">
    <property type="entry name" value="BCS1_N"/>
    <property type="match status" value="1"/>
</dbReference>
<evidence type="ECO:0000256" key="8">
    <source>
        <dbReference type="ARBA" id="ARBA00022989"/>
    </source>
</evidence>
<evidence type="ECO:0000256" key="7">
    <source>
        <dbReference type="ARBA" id="ARBA00022840"/>
    </source>
</evidence>
<dbReference type="GO" id="GO:0005524">
    <property type="term" value="F:ATP binding"/>
    <property type="evidence" value="ECO:0007669"/>
    <property type="project" value="UniProtKB-KW"/>
</dbReference>
<proteinExistence type="inferred from homology"/>
<dbReference type="HOGENOM" id="CLU_010189_3_2_1"/>
<dbReference type="GO" id="GO:0005743">
    <property type="term" value="C:mitochondrial inner membrane"/>
    <property type="evidence" value="ECO:0007669"/>
    <property type="project" value="UniProtKB-SubCell"/>
</dbReference>
<dbReference type="GO" id="GO:0016887">
    <property type="term" value="F:ATP hydrolysis activity"/>
    <property type="evidence" value="ECO:0007669"/>
    <property type="project" value="InterPro"/>
</dbReference>
<dbReference type="Pfam" id="PF25426">
    <property type="entry name" value="AAA_lid_BCS1"/>
    <property type="match status" value="1"/>
</dbReference>
<evidence type="ECO:0008006" key="18">
    <source>
        <dbReference type="Google" id="ProtNLM"/>
    </source>
</evidence>
<comment type="subcellular location">
    <subcellularLocation>
        <location evidence="1">Mitochondrion inner membrane</location>
        <topology evidence="1">Single-pass membrane protein</topology>
    </subcellularLocation>
</comment>
<comment type="catalytic activity">
    <reaction evidence="11">
        <text>ATP + H2O = ADP + phosphate + H(+)</text>
        <dbReference type="Rhea" id="RHEA:13065"/>
        <dbReference type="ChEBI" id="CHEBI:15377"/>
        <dbReference type="ChEBI" id="CHEBI:15378"/>
        <dbReference type="ChEBI" id="CHEBI:30616"/>
        <dbReference type="ChEBI" id="CHEBI:43474"/>
        <dbReference type="ChEBI" id="CHEBI:456216"/>
    </reaction>
    <physiologicalReaction direction="left-to-right" evidence="11">
        <dbReference type="Rhea" id="RHEA:13066"/>
    </physiologicalReaction>
</comment>
<dbReference type="Pfam" id="PF00004">
    <property type="entry name" value="AAA"/>
    <property type="match status" value="1"/>
</dbReference>
<evidence type="ECO:0000256" key="3">
    <source>
        <dbReference type="ARBA" id="ARBA00022692"/>
    </source>
</evidence>
<dbReference type="InterPro" id="IPR050747">
    <property type="entry name" value="Mitochondrial_chaperone_BCS1"/>
</dbReference>
<evidence type="ECO:0000256" key="5">
    <source>
        <dbReference type="ARBA" id="ARBA00022792"/>
    </source>
</evidence>
<evidence type="ECO:0000259" key="15">
    <source>
        <dbReference type="SMART" id="SM01024"/>
    </source>
</evidence>
<keyword evidence="8" id="KW-1133">Transmembrane helix</keyword>
<evidence type="ECO:0000256" key="4">
    <source>
        <dbReference type="ARBA" id="ARBA00022741"/>
    </source>
</evidence>